<sequence length="72" mass="8162">METSKLRLSFIQLQVNSFKDHIQLQEANIKVSEVPSCSNGFSLILFEPNSCSSPTGVEKEVFLFLFLFLYDG</sequence>
<dbReference type="AlphaFoldDB" id="A0A251QZJ1"/>
<organism evidence="1 2">
    <name type="scientific">Prunus persica</name>
    <name type="common">Peach</name>
    <name type="synonym">Amygdalus persica</name>
    <dbReference type="NCBI Taxonomy" id="3760"/>
    <lineage>
        <taxon>Eukaryota</taxon>
        <taxon>Viridiplantae</taxon>
        <taxon>Streptophyta</taxon>
        <taxon>Embryophyta</taxon>
        <taxon>Tracheophyta</taxon>
        <taxon>Spermatophyta</taxon>
        <taxon>Magnoliopsida</taxon>
        <taxon>eudicotyledons</taxon>
        <taxon>Gunneridae</taxon>
        <taxon>Pentapetalae</taxon>
        <taxon>rosids</taxon>
        <taxon>fabids</taxon>
        <taxon>Rosales</taxon>
        <taxon>Rosaceae</taxon>
        <taxon>Amygdaloideae</taxon>
        <taxon>Amygdaleae</taxon>
        <taxon>Prunus</taxon>
    </lineage>
</organism>
<reference evidence="1 2" key="1">
    <citation type="journal article" date="2013" name="Nat. Genet.">
        <title>The high-quality draft genome of peach (Prunus persica) identifies unique patterns of genetic diversity, domestication and genome evolution.</title>
        <authorList>
            <consortium name="International Peach Genome Initiative"/>
            <person name="Verde I."/>
            <person name="Abbott A.G."/>
            <person name="Scalabrin S."/>
            <person name="Jung S."/>
            <person name="Shu S."/>
            <person name="Marroni F."/>
            <person name="Zhebentyayeva T."/>
            <person name="Dettori M.T."/>
            <person name="Grimwood J."/>
            <person name="Cattonaro F."/>
            <person name="Zuccolo A."/>
            <person name="Rossini L."/>
            <person name="Jenkins J."/>
            <person name="Vendramin E."/>
            <person name="Meisel L.A."/>
            <person name="Decroocq V."/>
            <person name="Sosinski B."/>
            <person name="Prochnik S."/>
            <person name="Mitros T."/>
            <person name="Policriti A."/>
            <person name="Cipriani G."/>
            <person name="Dondini L."/>
            <person name="Ficklin S."/>
            <person name="Goodstein D.M."/>
            <person name="Xuan P."/>
            <person name="Del Fabbro C."/>
            <person name="Aramini V."/>
            <person name="Copetti D."/>
            <person name="Gonzalez S."/>
            <person name="Horner D.S."/>
            <person name="Falchi R."/>
            <person name="Lucas S."/>
            <person name="Mica E."/>
            <person name="Maldonado J."/>
            <person name="Lazzari B."/>
            <person name="Bielenberg D."/>
            <person name="Pirona R."/>
            <person name="Miculan M."/>
            <person name="Barakat A."/>
            <person name="Testolin R."/>
            <person name="Stella A."/>
            <person name="Tartarini S."/>
            <person name="Tonutti P."/>
            <person name="Arus P."/>
            <person name="Orellana A."/>
            <person name="Wells C."/>
            <person name="Main D."/>
            <person name="Vizzotto G."/>
            <person name="Silva H."/>
            <person name="Salamini F."/>
            <person name="Schmutz J."/>
            <person name="Morgante M."/>
            <person name="Rokhsar D.S."/>
        </authorList>
    </citation>
    <scope>NUCLEOTIDE SEQUENCE [LARGE SCALE GENOMIC DNA]</scope>
    <source>
        <strain evidence="2">cv. Nemared</strain>
    </source>
</reference>
<dbReference type="Proteomes" id="UP000006882">
    <property type="component" value="Chromosome G1"/>
</dbReference>
<evidence type="ECO:0000313" key="2">
    <source>
        <dbReference type="Proteomes" id="UP000006882"/>
    </source>
</evidence>
<gene>
    <name evidence="1" type="ORF">PRUPE_1G189600</name>
</gene>
<dbReference type="EMBL" id="CM007651">
    <property type="protein sequence ID" value="ONI29251.1"/>
    <property type="molecule type" value="Genomic_DNA"/>
</dbReference>
<name>A0A251QZJ1_PRUPE</name>
<proteinExistence type="predicted"/>
<evidence type="ECO:0000313" key="1">
    <source>
        <dbReference type="EMBL" id="ONI29251.1"/>
    </source>
</evidence>
<keyword evidence="2" id="KW-1185">Reference proteome</keyword>
<protein>
    <submittedName>
        <fullName evidence="1">Uncharacterized protein</fullName>
    </submittedName>
</protein>
<dbReference type="Gramene" id="ONI29251">
    <property type="protein sequence ID" value="ONI29251"/>
    <property type="gene ID" value="PRUPE_1G189600"/>
</dbReference>
<accession>A0A251QZJ1</accession>